<accession>A0ABY0MN17</accession>
<organism evidence="2 3">
    <name type="scientific">Myxococcus virescens</name>
    <dbReference type="NCBI Taxonomy" id="83456"/>
    <lineage>
        <taxon>Bacteria</taxon>
        <taxon>Pseudomonadati</taxon>
        <taxon>Myxococcota</taxon>
        <taxon>Myxococcia</taxon>
        <taxon>Myxococcales</taxon>
        <taxon>Cystobacterineae</taxon>
        <taxon>Myxococcaceae</taxon>
        <taxon>Myxococcus</taxon>
    </lineage>
</organism>
<dbReference type="CDD" id="cd14686">
    <property type="entry name" value="bZIP"/>
    <property type="match status" value="1"/>
</dbReference>
<keyword evidence="3" id="KW-1185">Reference proteome</keyword>
<reference evidence="2 3" key="1">
    <citation type="submission" date="2016-10" db="EMBL/GenBank/DDBJ databases">
        <authorList>
            <person name="Varghese N."/>
            <person name="Submissions S."/>
        </authorList>
    </citation>
    <scope>NUCLEOTIDE SEQUENCE [LARGE SCALE GENOMIC DNA]</scope>
    <source>
        <strain evidence="2 3">DSM 2260</strain>
    </source>
</reference>
<sequence>MSAGPASEGSGMTTDSSSDVGGTATGGSGMTTGSATDGAAGSNTMGTQPPATRQGSSTDGRESPAGAPTGGAVSGGAAETQAASGAGHENLEQEVARLRDQVQRLEAEVNTLRREGTGTGGSGTQATASDADTGTTVLASVVMQGRVASVGKDHVVVRDAESGDTFNLFVTNTTRISANGKRVSPQQLSEGTPVQAAFNYIADGDTYATQIRAYPGRRR</sequence>
<feature type="compositionally biased region" description="Low complexity" evidence="1">
    <location>
        <begin position="31"/>
        <end position="42"/>
    </location>
</feature>
<feature type="region of interest" description="Disordered" evidence="1">
    <location>
        <begin position="1"/>
        <end position="88"/>
    </location>
</feature>
<feature type="region of interest" description="Disordered" evidence="1">
    <location>
        <begin position="109"/>
        <end position="131"/>
    </location>
</feature>
<evidence type="ECO:0000313" key="3">
    <source>
        <dbReference type="Proteomes" id="UP000198717"/>
    </source>
</evidence>
<evidence type="ECO:0000256" key="1">
    <source>
        <dbReference type="SAM" id="MobiDB-lite"/>
    </source>
</evidence>
<name>A0ABY0MN17_9BACT</name>
<dbReference type="Proteomes" id="UP000198717">
    <property type="component" value="Unassembled WGS sequence"/>
</dbReference>
<feature type="compositionally biased region" description="Low complexity" evidence="1">
    <location>
        <begin position="9"/>
        <end position="22"/>
    </location>
</feature>
<comment type="caution">
    <text evidence="2">The sequence shown here is derived from an EMBL/GenBank/DDBJ whole genome shotgun (WGS) entry which is preliminary data.</text>
</comment>
<evidence type="ECO:0008006" key="4">
    <source>
        <dbReference type="Google" id="ProtNLM"/>
    </source>
</evidence>
<evidence type="ECO:0000313" key="2">
    <source>
        <dbReference type="EMBL" id="SDD70894.1"/>
    </source>
</evidence>
<dbReference type="EMBL" id="FNAJ01000002">
    <property type="protein sequence ID" value="SDD70894.1"/>
    <property type="molecule type" value="Genomic_DNA"/>
</dbReference>
<gene>
    <name evidence="2" type="ORF">SAMN04488504_102364</name>
</gene>
<proteinExistence type="predicted"/>
<protein>
    <recommendedName>
        <fullName evidence="4">DUF5666 domain-containing protein</fullName>
    </recommendedName>
</protein>
<feature type="compositionally biased region" description="Polar residues" evidence="1">
    <location>
        <begin position="43"/>
        <end position="58"/>
    </location>
</feature>